<evidence type="ECO:0000256" key="3">
    <source>
        <dbReference type="ARBA" id="ARBA00022946"/>
    </source>
</evidence>
<dbReference type="PANTHER" id="PTHR10721:SF1">
    <property type="entry name" value="MITOCHONDRIAL IMPORT INNER MEMBRANE TRANSLOCASE SUBUNIT TIM44"/>
    <property type="match status" value="1"/>
</dbReference>
<keyword evidence="3" id="KW-0809">Transit peptide</keyword>
<evidence type="ECO:0000259" key="6">
    <source>
        <dbReference type="SMART" id="SM00978"/>
    </source>
</evidence>
<gene>
    <name evidence="7" type="ORF">DCK97_10465</name>
</gene>
<evidence type="ECO:0000256" key="4">
    <source>
        <dbReference type="ARBA" id="ARBA00023136"/>
    </source>
</evidence>
<comment type="similarity">
    <text evidence="2">Belongs to the Tim44 family.</text>
</comment>
<dbReference type="InterPro" id="IPR039544">
    <property type="entry name" value="Tim44-like"/>
</dbReference>
<dbReference type="SUPFAM" id="SSF54427">
    <property type="entry name" value="NTF2-like"/>
    <property type="match status" value="1"/>
</dbReference>
<dbReference type="InterPro" id="IPR007379">
    <property type="entry name" value="Tim44-like_dom"/>
</dbReference>
<feature type="region of interest" description="Disordered" evidence="5">
    <location>
        <begin position="29"/>
        <end position="64"/>
    </location>
</feature>
<comment type="subcellular location">
    <subcellularLocation>
        <location evidence="1">Membrane</location>
    </subcellularLocation>
</comment>
<evidence type="ECO:0000256" key="5">
    <source>
        <dbReference type="SAM" id="MobiDB-lite"/>
    </source>
</evidence>
<proteinExistence type="inferred from homology"/>
<dbReference type="GO" id="GO:0016020">
    <property type="term" value="C:membrane"/>
    <property type="evidence" value="ECO:0007669"/>
    <property type="project" value="UniProtKB-SubCell"/>
</dbReference>
<name>A0A3B9IIX8_9PROT</name>
<evidence type="ECO:0000256" key="1">
    <source>
        <dbReference type="ARBA" id="ARBA00004370"/>
    </source>
</evidence>
<reference evidence="7 8" key="1">
    <citation type="journal article" date="2018" name="Nat. Biotechnol.">
        <title>A standardized bacterial taxonomy based on genome phylogeny substantially revises the tree of life.</title>
        <authorList>
            <person name="Parks D.H."/>
            <person name="Chuvochina M."/>
            <person name="Waite D.W."/>
            <person name="Rinke C."/>
            <person name="Skarshewski A."/>
            <person name="Chaumeil P.A."/>
            <person name="Hugenholtz P."/>
        </authorList>
    </citation>
    <scope>NUCLEOTIDE SEQUENCE [LARGE SCALE GENOMIC DNA]</scope>
    <source>
        <strain evidence="7">UBA8739</strain>
    </source>
</reference>
<accession>A0A3B9IIX8</accession>
<dbReference type="SMART" id="SM00978">
    <property type="entry name" value="Tim44"/>
    <property type="match status" value="1"/>
</dbReference>
<feature type="compositionally biased region" description="Basic and acidic residues" evidence="5">
    <location>
        <begin position="30"/>
        <end position="40"/>
    </location>
</feature>
<dbReference type="PIRSF" id="PIRSF031890">
    <property type="entry name" value="UCP031890_transporter_Tim44"/>
    <property type="match status" value="1"/>
</dbReference>
<sequence length="229" mass="25198">MSMEYLDILFFALVAVFVALRLRGVLGTRTGHERPPEETRNPLSPRSGDPKAAEAGAQQPGPARVLPFPMSEKVMSLIDQPALEGVEYIRRADRNFDPKGFLDGAQQAFEMILDAFARGDRQTLAMLLSPQVLAGFNQAIDAREQAGETHSTRIVSVREPRIAEARLAGSMAQVTVRFSTTQINQTLDAEGRVVAGGAEEIDLIDLWTFERDTRSSDPNWILTATRSGE</sequence>
<dbReference type="AlphaFoldDB" id="A0A3B9IIX8"/>
<dbReference type="Proteomes" id="UP000257706">
    <property type="component" value="Unassembled WGS sequence"/>
</dbReference>
<dbReference type="Pfam" id="PF04280">
    <property type="entry name" value="Tim44"/>
    <property type="match status" value="1"/>
</dbReference>
<dbReference type="InterPro" id="IPR016985">
    <property type="entry name" value="UCP031890_Tim44-rel"/>
</dbReference>
<dbReference type="Gene3D" id="3.10.450.240">
    <property type="match status" value="1"/>
</dbReference>
<dbReference type="NCBIfam" id="NF033779">
    <property type="entry name" value="Tim44_TimA_adap"/>
    <property type="match status" value="1"/>
</dbReference>
<dbReference type="PANTHER" id="PTHR10721">
    <property type="entry name" value="MITOCHONDRIAL IMPORT INNER MEMBRANE TRANSLOCASE SUBUNIT TIM44"/>
    <property type="match status" value="1"/>
</dbReference>
<keyword evidence="4" id="KW-0472">Membrane</keyword>
<evidence type="ECO:0000256" key="2">
    <source>
        <dbReference type="ARBA" id="ARBA00009597"/>
    </source>
</evidence>
<protein>
    <recommendedName>
        <fullName evidence="6">Tim44-like domain-containing protein</fullName>
    </recommendedName>
</protein>
<evidence type="ECO:0000313" key="7">
    <source>
        <dbReference type="EMBL" id="HAE47831.1"/>
    </source>
</evidence>
<dbReference type="GO" id="GO:0030150">
    <property type="term" value="P:protein import into mitochondrial matrix"/>
    <property type="evidence" value="ECO:0007669"/>
    <property type="project" value="TreeGrafter"/>
</dbReference>
<evidence type="ECO:0000313" key="8">
    <source>
        <dbReference type="Proteomes" id="UP000257706"/>
    </source>
</evidence>
<dbReference type="GO" id="GO:0051087">
    <property type="term" value="F:protein-folding chaperone binding"/>
    <property type="evidence" value="ECO:0007669"/>
    <property type="project" value="TreeGrafter"/>
</dbReference>
<dbReference type="InterPro" id="IPR032710">
    <property type="entry name" value="NTF2-like_dom_sf"/>
</dbReference>
<dbReference type="EMBL" id="DMAI01000159">
    <property type="protein sequence ID" value="HAE47831.1"/>
    <property type="molecule type" value="Genomic_DNA"/>
</dbReference>
<feature type="compositionally biased region" description="Low complexity" evidence="5">
    <location>
        <begin position="53"/>
        <end position="63"/>
    </location>
</feature>
<feature type="domain" description="Tim44-like" evidence="6">
    <location>
        <begin position="82"/>
        <end position="227"/>
    </location>
</feature>
<organism evidence="7 8">
    <name type="scientific">Tistrella mobilis</name>
    <dbReference type="NCBI Taxonomy" id="171437"/>
    <lineage>
        <taxon>Bacteria</taxon>
        <taxon>Pseudomonadati</taxon>
        <taxon>Pseudomonadota</taxon>
        <taxon>Alphaproteobacteria</taxon>
        <taxon>Geminicoccales</taxon>
        <taxon>Geminicoccaceae</taxon>
        <taxon>Tistrella</taxon>
    </lineage>
</organism>
<comment type="caution">
    <text evidence="7">The sequence shown here is derived from an EMBL/GenBank/DDBJ whole genome shotgun (WGS) entry which is preliminary data.</text>
</comment>